<dbReference type="InterPro" id="IPR028211">
    <property type="entry name" value="Ntr2"/>
</dbReference>
<feature type="compositionally biased region" description="Acidic residues" evidence="4">
    <location>
        <begin position="197"/>
        <end position="212"/>
    </location>
</feature>
<feature type="region of interest" description="Disordered" evidence="4">
    <location>
        <begin position="1"/>
        <end position="131"/>
    </location>
</feature>
<dbReference type="EMBL" id="KB456263">
    <property type="protein sequence ID" value="EMF13890.1"/>
    <property type="molecule type" value="Genomic_DNA"/>
</dbReference>
<dbReference type="GO" id="GO:0071008">
    <property type="term" value="C:U2-type post-mRNA release spliceosomal complex"/>
    <property type="evidence" value="ECO:0007669"/>
    <property type="project" value="InterPro"/>
</dbReference>
<keyword evidence="3" id="KW-0175">Coiled coil</keyword>
<feature type="compositionally biased region" description="Basic residues" evidence="4">
    <location>
        <begin position="1"/>
        <end position="12"/>
    </location>
</feature>
<feature type="compositionally biased region" description="Acidic residues" evidence="4">
    <location>
        <begin position="285"/>
        <end position="294"/>
    </location>
</feature>
<sequence length="517" mass="57065">MKKSTTARRVPRRIGGDDEDDDKSESSAQISVRAEIKRPLFKPRKSTSSRKSLGLTPLDHDEEEDSAESVVTPKRAGLSRVAIQRNASKRSSLLASQLPRRSPGEEDDDDRPKYSADALLELRDSTPATPKEFGTVEDVAAGTQALDLSAKFGASLVRYDHLSGQSSAIPSATEIAEKKARRARLAREEAAEYISLDPDDPNLDDDDGDLDENVMRNERGQLVLKPKEDKYGLSESRLVHEDEDIMENFDEFTEDGKISLGKKAEAEAARKRKQDMAAQIAEAEGASDAEDSDDSERARTDAFVANQTRHGIYNNPHSTTTPAAALDLTAHRPKTPPIITPLPTVTIVAQRLEAQLTSMQAARTQKLQEMRRLQREKIDLAEQEVRIQQALKETAEKFSHLRKEKGIGEVVDLDLVVPKSSEQRYLTIEEAAVAATPPPGEAVERGGEALEKDMENMEDEEGEEKERQEEEEVDVDVEEEEDDRAAFGGLGLGGAGRPNLAGFGLGYPNVRDDEDER</sequence>
<dbReference type="OrthoDB" id="429427at2759"/>
<dbReference type="GO" id="GO:0003677">
    <property type="term" value="F:DNA binding"/>
    <property type="evidence" value="ECO:0007669"/>
    <property type="project" value="InterPro"/>
</dbReference>
<accession>M3D6V8</accession>
<evidence type="ECO:0000256" key="4">
    <source>
        <dbReference type="SAM" id="MobiDB-lite"/>
    </source>
</evidence>
<feature type="region of interest" description="Disordered" evidence="4">
    <location>
        <begin position="435"/>
        <end position="517"/>
    </location>
</feature>
<keyword evidence="2" id="KW-0539">Nucleus</keyword>
<dbReference type="AlphaFoldDB" id="M3D6V8"/>
<proteinExistence type="predicted"/>
<feature type="compositionally biased region" description="Basic and acidic residues" evidence="4">
    <location>
        <begin position="110"/>
        <end position="124"/>
    </location>
</feature>
<dbReference type="Pfam" id="PF15458">
    <property type="entry name" value="NTR2"/>
    <property type="match status" value="1"/>
</dbReference>
<dbReference type="PANTHER" id="PTHR12214:SF0">
    <property type="entry name" value="LD29489P"/>
    <property type="match status" value="1"/>
</dbReference>
<evidence type="ECO:0000313" key="6">
    <source>
        <dbReference type="Proteomes" id="UP000016931"/>
    </source>
</evidence>
<dbReference type="OMA" id="PTEYSKD"/>
<feature type="compositionally biased region" description="Acidic residues" evidence="4">
    <location>
        <begin position="456"/>
        <end position="483"/>
    </location>
</feature>
<dbReference type="Proteomes" id="UP000016931">
    <property type="component" value="Unassembled WGS sequence"/>
</dbReference>
<evidence type="ECO:0000256" key="2">
    <source>
        <dbReference type="ARBA" id="ARBA00023242"/>
    </source>
</evidence>
<evidence type="ECO:0000256" key="1">
    <source>
        <dbReference type="ARBA" id="ARBA00004123"/>
    </source>
</evidence>
<feature type="compositionally biased region" description="Polar residues" evidence="4">
    <location>
        <begin position="85"/>
        <end position="95"/>
    </location>
</feature>
<feature type="compositionally biased region" description="Basic and acidic residues" evidence="4">
    <location>
        <begin position="213"/>
        <end position="228"/>
    </location>
</feature>
<name>M3D6V8_SPHMS</name>
<dbReference type="HOGENOM" id="CLU_031138_1_0_1"/>
<feature type="coiled-coil region" evidence="3">
    <location>
        <begin position="349"/>
        <end position="393"/>
    </location>
</feature>
<dbReference type="GeneID" id="27906847"/>
<dbReference type="PANTHER" id="PTHR12214">
    <property type="entry name" value="GC-RICH SEQUENCE DNA-BINDING FACTOR"/>
    <property type="match status" value="1"/>
</dbReference>
<gene>
    <name evidence="5" type="ORF">SEPMUDRAFT_65233</name>
</gene>
<feature type="region of interest" description="Disordered" evidence="4">
    <location>
        <begin position="191"/>
        <end position="228"/>
    </location>
</feature>
<feature type="compositionally biased region" description="Basic and acidic residues" evidence="4">
    <location>
        <begin position="442"/>
        <end position="455"/>
    </location>
</feature>
<comment type="subcellular location">
    <subcellularLocation>
        <location evidence="1">Nucleus</location>
    </subcellularLocation>
</comment>
<feature type="region of interest" description="Disordered" evidence="4">
    <location>
        <begin position="271"/>
        <end position="298"/>
    </location>
</feature>
<protein>
    <submittedName>
        <fullName evidence="5">Uncharacterized protein</fullName>
    </submittedName>
</protein>
<organism evidence="5 6">
    <name type="scientific">Sphaerulina musiva (strain SO2202)</name>
    <name type="common">Poplar stem canker fungus</name>
    <name type="synonym">Septoria musiva</name>
    <dbReference type="NCBI Taxonomy" id="692275"/>
    <lineage>
        <taxon>Eukaryota</taxon>
        <taxon>Fungi</taxon>
        <taxon>Dikarya</taxon>
        <taxon>Ascomycota</taxon>
        <taxon>Pezizomycotina</taxon>
        <taxon>Dothideomycetes</taxon>
        <taxon>Dothideomycetidae</taxon>
        <taxon>Mycosphaerellales</taxon>
        <taxon>Mycosphaerellaceae</taxon>
        <taxon>Sphaerulina</taxon>
    </lineage>
</organism>
<keyword evidence="6" id="KW-1185">Reference proteome</keyword>
<reference evidence="5 6" key="1">
    <citation type="journal article" date="2012" name="PLoS Pathog.">
        <title>Diverse lifestyles and strategies of plant pathogenesis encoded in the genomes of eighteen Dothideomycetes fungi.</title>
        <authorList>
            <person name="Ohm R.A."/>
            <person name="Feau N."/>
            <person name="Henrissat B."/>
            <person name="Schoch C.L."/>
            <person name="Horwitz B.A."/>
            <person name="Barry K.W."/>
            <person name="Condon B.J."/>
            <person name="Copeland A.C."/>
            <person name="Dhillon B."/>
            <person name="Glaser F."/>
            <person name="Hesse C.N."/>
            <person name="Kosti I."/>
            <person name="LaButti K."/>
            <person name="Lindquist E.A."/>
            <person name="Lucas S."/>
            <person name="Salamov A.A."/>
            <person name="Bradshaw R.E."/>
            <person name="Ciuffetti L."/>
            <person name="Hamelin R.C."/>
            <person name="Kema G.H.J."/>
            <person name="Lawrence C."/>
            <person name="Scott J.A."/>
            <person name="Spatafora J.W."/>
            <person name="Turgeon B.G."/>
            <person name="de Wit P.J.G.M."/>
            <person name="Zhong S."/>
            <person name="Goodwin S.B."/>
            <person name="Grigoriev I.V."/>
        </authorList>
    </citation>
    <scope>NUCLEOTIDE SEQUENCE [LARGE SCALE GENOMIC DNA]</scope>
    <source>
        <strain evidence="5 6">SO2202</strain>
    </source>
</reference>
<evidence type="ECO:0000256" key="3">
    <source>
        <dbReference type="SAM" id="Coils"/>
    </source>
</evidence>
<feature type="compositionally biased region" description="Basic residues" evidence="4">
    <location>
        <begin position="39"/>
        <end position="48"/>
    </location>
</feature>
<dbReference type="RefSeq" id="XP_016762011.1">
    <property type="nucleotide sequence ID" value="XM_016909710.1"/>
</dbReference>
<dbReference type="eggNOG" id="ENOG502S5MV">
    <property type="taxonomic scope" value="Eukaryota"/>
</dbReference>
<dbReference type="GO" id="GO:0000390">
    <property type="term" value="P:spliceosomal complex disassembly"/>
    <property type="evidence" value="ECO:0007669"/>
    <property type="project" value="InterPro"/>
</dbReference>
<dbReference type="STRING" id="692275.M3D6V8"/>
<evidence type="ECO:0000313" key="5">
    <source>
        <dbReference type="EMBL" id="EMF13890.1"/>
    </source>
</evidence>
<dbReference type="InterPro" id="IPR012890">
    <property type="entry name" value="GCFC2-like"/>
</dbReference>